<dbReference type="Proteomes" id="UP000799439">
    <property type="component" value="Unassembled WGS sequence"/>
</dbReference>
<feature type="region of interest" description="Disordered" evidence="1">
    <location>
        <begin position="1"/>
        <end position="106"/>
    </location>
</feature>
<evidence type="ECO:0000256" key="2">
    <source>
        <dbReference type="SAM" id="Phobius"/>
    </source>
</evidence>
<keyword evidence="2" id="KW-1133">Transmembrane helix</keyword>
<gene>
    <name evidence="3" type="ORF">K461DRAFT_263645</name>
</gene>
<keyword evidence="2" id="KW-0472">Membrane</keyword>
<reference evidence="3" key="1">
    <citation type="journal article" date="2020" name="Stud. Mycol.">
        <title>101 Dothideomycetes genomes: a test case for predicting lifestyles and emergence of pathogens.</title>
        <authorList>
            <person name="Haridas S."/>
            <person name="Albert R."/>
            <person name="Binder M."/>
            <person name="Bloem J."/>
            <person name="Labutti K."/>
            <person name="Salamov A."/>
            <person name="Andreopoulos B."/>
            <person name="Baker S."/>
            <person name="Barry K."/>
            <person name="Bills G."/>
            <person name="Bluhm B."/>
            <person name="Cannon C."/>
            <person name="Castanera R."/>
            <person name="Culley D."/>
            <person name="Daum C."/>
            <person name="Ezra D."/>
            <person name="Gonzalez J."/>
            <person name="Henrissat B."/>
            <person name="Kuo A."/>
            <person name="Liang C."/>
            <person name="Lipzen A."/>
            <person name="Lutzoni F."/>
            <person name="Magnuson J."/>
            <person name="Mondo S."/>
            <person name="Nolan M."/>
            <person name="Ohm R."/>
            <person name="Pangilinan J."/>
            <person name="Park H.-J."/>
            <person name="Ramirez L."/>
            <person name="Alfaro M."/>
            <person name="Sun H."/>
            <person name="Tritt A."/>
            <person name="Yoshinaga Y."/>
            <person name="Zwiers L.-H."/>
            <person name="Turgeon B."/>
            <person name="Goodwin S."/>
            <person name="Spatafora J."/>
            <person name="Crous P."/>
            <person name="Grigoriev I."/>
        </authorList>
    </citation>
    <scope>NUCLEOTIDE SEQUENCE</scope>
    <source>
        <strain evidence="3">CBS 260.36</strain>
    </source>
</reference>
<feature type="transmembrane region" description="Helical" evidence="2">
    <location>
        <begin position="223"/>
        <end position="241"/>
    </location>
</feature>
<keyword evidence="2" id="KW-0812">Transmembrane</keyword>
<dbReference type="AlphaFoldDB" id="A0A9P4MKU1"/>
<comment type="caution">
    <text evidence="3">The sequence shown here is derived from an EMBL/GenBank/DDBJ whole genome shotgun (WGS) entry which is preliminary data.</text>
</comment>
<organism evidence="3 4">
    <name type="scientific">Myriangium duriaei CBS 260.36</name>
    <dbReference type="NCBI Taxonomy" id="1168546"/>
    <lineage>
        <taxon>Eukaryota</taxon>
        <taxon>Fungi</taxon>
        <taxon>Dikarya</taxon>
        <taxon>Ascomycota</taxon>
        <taxon>Pezizomycotina</taxon>
        <taxon>Dothideomycetes</taxon>
        <taxon>Dothideomycetidae</taxon>
        <taxon>Myriangiales</taxon>
        <taxon>Myriangiaceae</taxon>
        <taxon>Myriangium</taxon>
    </lineage>
</organism>
<proteinExistence type="predicted"/>
<protein>
    <submittedName>
        <fullName evidence="3">Uncharacterized protein</fullName>
    </submittedName>
</protein>
<evidence type="ECO:0000313" key="4">
    <source>
        <dbReference type="Proteomes" id="UP000799439"/>
    </source>
</evidence>
<name>A0A9P4MKU1_9PEZI</name>
<feature type="compositionally biased region" description="Polar residues" evidence="1">
    <location>
        <begin position="65"/>
        <end position="79"/>
    </location>
</feature>
<feature type="transmembrane region" description="Helical" evidence="2">
    <location>
        <begin position="650"/>
        <end position="672"/>
    </location>
</feature>
<feature type="compositionally biased region" description="Basic and acidic residues" evidence="1">
    <location>
        <begin position="35"/>
        <end position="45"/>
    </location>
</feature>
<dbReference type="EMBL" id="ML996081">
    <property type="protein sequence ID" value="KAF2156613.1"/>
    <property type="molecule type" value="Genomic_DNA"/>
</dbReference>
<feature type="transmembrane region" description="Helical" evidence="2">
    <location>
        <begin position="175"/>
        <end position="193"/>
    </location>
</feature>
<feature type="transmembrane region" description="Helical" evidence="2">
    <location>
        <begin position="121"/>
        <end position="144"/>
    </location>
</feature>
<feature type="compositionally biased region" description="Polar residues" evidence="1">
    <location>
        <begin position="46"/>
        <end position="57"/>
    </location>
</feature>
<evidence type="ECO:0000256" key="1">
    <source>
        <dbReference type="SAM" id="MobiDB-lite"/>
    </source>
</evidence>
<evidence type="ECO:0000313" key="3">
    <source>
        <dbReference type="EMBL" id="KAF2156613.1"/>
    </source>
</evidence>
<dbReference type="OrthoDB" id="3692311at2759"/>
<accession>A0A9P4MKU1</accession>
<keyword evidence="4" id="KW-1185">Reference proteome</keyword>
<sequence length="754" mass="83014">MYSPYSSNGRYGRIHEQQDTAYPESPGPAYGFQRPVEHTRTRTNSDFENPFDNSNATPIELGSFSPETSRFNPQSSLLKNPSIAESAKSRPFSTSTKKSAVNPKVWPTKPRRLRPLSVGSVILGIIDVIGAVAPVLFLALAIVAKKLDGQPILDEHGQMTTLGRRAIQASTLGPTIFPILFAAIAGTALKMVARLLAERGAKLGVLETLVTSRTLFGVVQNQFLMNHVTLIGCLLLVLWAFSPLGGQASLRILAFDYRLDNSTTPVVYMPTGPQGWPAENFTKLDVTTENIMPITYPLYGSTMAAPMKIKTSSQDEWFNVKIPRQEVVMNSTADSQGWRNVPSYPLAVQDYATLSGIPMGRFPLGQNTTSVFSIEYSYTDLNCTNRTFFPPGDQRWADMVGFPYDNSFVGLNASTVFQGSGNAELNRTSFWVTFDSRQFDKKDFGKNIFATPRTLIFGSEIAAHADTPNEMEEGYDGVVVRNCTMQQVYLEAMVNCTADNCAVRAMRPSLQFAKEDPNVVLYHFFGYFFSTMFPSVLNPLSQVNATQDLFLRGADMPFNTQESLESLPLMWSVDDETFSKRLGVSINTYAQIRTSPYPLIQGVPPPNDQQWANGSSSIWPSSVSEDPGRPARWTTANTTTTVAIFACQPAWFGVLLVSSLVLLSLSVANALLKLTITAPDVMGYVSSLTYDNPFVPLPPGGSVLDAPERSRALYDLRVRIGDVQPESEVGRIAFAAADNEGGVVGKLRRERLYY</sequence>